<comment type="caution">
    <text evidence="2">The sequence shown here is derived from an EMBL/GenBank/DDBJ whole genome shotgun (WGS) entry which is preliminary data.</text>
</comment>
<dbReference type="EMBL" id="JAPVEB010000001">
    <property type="protein sequence ID" value="KAJ5282810.1"/>
    <property type="molecule type" value="Genomic_DNA"/>
</dbReference>
<sequence length="64" mass="7000">MPLRSDFRGVHFRTETATGWCCLLATLLGSVDGKNCYSIPNAAEGLLVAQETRKSTLESIEVEI</sequence>
<feature type="chain" id="PRO_5047166572" evidence="1">
    <location>
        <begin position="34"/>
        <end position="64"/>
    </location>
</feature>
<organism evidence="2 3">
    <name type="scientific">Penicillium chrysogenum</name>
    <name type="common">Penicillium notatum</name>
    <dbReference type="NCBI Taxonomy" id="5076"/>
    <lineage>
        <taxon>Eukaryota</taxon>
        <taxon>Fungi</taxon>
        <taxon>Dikarya</taxon>
        <taxon>Ascomycota</taxon>
        <taxon>Pezizomycotina</taxon>
        <taxon>Eurotiomycetes</taxon>
        <taxon>Eurotiomycetidae</taxon>
        <taxon>Eurotiales</taxon>
        <taxon>Aspergillaceae</taxon>
        <taxon>Penicillium</taxon>
        <taxon>Penicillium chrysogenum species complex</taxon>
    </lineage>
</organism>
<feature type="signal peptide" evidence="1">
    <location>
        <begin position="1"/>
        <end position="33"/>
    </location>
</feature>
<name>A0ABQ8WUU5_PENCH</name>
<evidence type="ECO:0000313" key="2">
    <source>
        <dbReference type="EMBL" id="KAJ5282810.1"/>
    </source>
</evidence>
<dbReference type="Proteomes" id="UP001220256">
    <property type="component" value="Unassembled WGS sequence"/>
</dbReference>
<reference evidence="2 3" key="1">
    <citation type="journal article" date="2023" name="IMA Fungus">
        <title>Comparative genomic study of the Penicillium genus elucidates a diverse pangenome and 15 lateral gene transfer events.</title>
        <authorList>
            <person name="Petersen C."/>
            <person name="Sorensen T."/>
            <person name="Nielsen M.R."/>
            <person name="Sondergaard T.E."/>
            <person name="Sorensen J.L."/>
            <person name="Fitzpatrick D.A."/>
            <person name="Frisvad J.C."/>
            <person name="Nielsen K.L."/>
        </authorList>
    </citation>
    <scope>NUCLEOTIDE SEQUENCE [LARGE SCALE GENOMIC DNA]</scope>
    <source>
        <strain evidence="2 3">IBT 3361</strain>
    </source>
</reference>
<keyword evidence="3" id="KW-1185">Reference proteome</keyword>
<keyword evidence="1" id="KW-0732">Signal</keyword>
<evidence type="ECO:0000256" key="1">
    <source>
        <dbReference type="SAM" id="SignalP"/>
    </source>
</evidence>
<evidence type="ECO:0000313" key="3">
    <source>
        <dbReference type="Proteomes" id="UP001220256"/>
    </source>
</evidence>
<proteinExistence type="predicted"/>
<accession>A0ABQ8WUU5</accession>
<protein>
    <submittedName>
        <fullName evidence="2">Uncharacterized protein</fullName>
    </submittedName>
</protein>
<gene>
    <name evidence="2" type="ORF">N7505_000790</name>
</gene>